<dbReference type="OrthoDB" id="9763993at2"/>
<dbReference type="CDD" id="cd01335">
    <property type="entry name" value="Radical_SAM"/>
    <property type="match status" value="1"/>
</dbReference>
<dbReference type="RefSeq" id="WP_105936300.1">
    <property type="nucleotide sequence ID" value="NZ_PVNP01000202.1"/>
</dbReference>
<reference evidence="15" key="1">
    <citation type="journal article" date="2020" name="Int. J. Syst. Evol. Microbiol.">
        <title>Alteromonas alba sp. nov., a marine bacterium isolated from the seawater of the West Pacific Ocean.</title>
        <authorList>
            <person name="Sun C."/>
            <person name="Wu Y.-H."/>
            <person name="Xamxidin M."/>
            <person name="Cheng H."/>
            <person name="Xu X.-W."/>
        </authorList>
    </citation>
    <scope>NUCLEOTIDE SEQUENCE [LARGE SCALE GENOMIC DNA]</scope>
    <source>
        <strain evidence="15">190</strain>
    </source>
</reference>
<sequence>MNLQDSFGRRFNYLRLSVTELCNFRCNYCLPDGNDCNTPKGGLSVNEIQTLVQVFAGLGTTKVRITGGEPALRKDLCEIIETCKKVDGIKKVALTTNGFKLNQDIERYKQAGLDAINVSADSLDPRMFAAITGKQKLEEILLGIERAAQLGVSSIKLNTVMLKQFNYKELDAFFDYLRSHKVTWRFIELMQTGDNKGFFDKNHVAGQTIKDRLIEQGWQRIIRETDAGPAQEFMHPEFAGNIGLIMPYSEDFCESCNRLRVSAQGKLHLCLFAEQGISIRSFLSVGDVSGAQQAIVSHLQQKHSQHFLHQGFTGATKQLAMLGG</sequence>
<dbReference type="PANTHER" id="PTHR22960:SF28">
    <property type="entry name" value="GTP 3',8-CYCLASE"/>
    <property type="match status" value="1"/>
</dbReference>
<organism evidence="14 15">
    <name type="scientific">Alteromonas alba</name>
    <dbReference type="NCBI Taxonomy" id="2079529"/>
    <lineage>
        <taxon>Bacteria</taxon>
        <taxon>Pseudomonadati</taxon>
        <taxon>Pseudomonadota</taxon>
        <taxon>Gammaproteobacteria</taxon>
        <taxon>Alteromonadales</taxon>
        <taxon>Alteromonadaceae</taxon>
        <taxon>Alteromonas/Salinimonas group</taxon>
        <taxon>Alteromonas</taxon>
    </lineage>
</organism>
<feature type="domain" description="Radical SAM core" evidence="13">
    <location>
        <begin position="6"/>
        <end position="230"/>
    </location>
</feature>
<keyword evidence="6" id="KW-0547">Nucleotide-binding</keyword>
<comment type="caution">
    <text evidence="14">The sequence shown here is derived from an EMBL/GenBank/DDBJ whole genome shotgun (WGS) entry which is preliminary data.</text>
</comment>
<dbReference type="InterPro" id="IPR050105">
    <property type="entry name" value="MoCo_biosynth_MoaA/MoaC"/>
</dbReference>
<comment type="cofactor">
    <cofactor evidence="1">
        <name>[4Fe-4S] cluster</name>
        <dbReference type="ChEBI" id="CHEBI:49883"/>
    </cofactor>
</comment>
<dbReference type="GO" id="GO:0046872">
    <property type="term" value="F:metal ion binding"/>
    <property type="evidence" value="ECO:0007669"/>
    <property type="project" value="UniProtKB-KW"/>
</dbReference>
<name>A0A2S9V5D6_9ALTE</name>
<dbReference type="UniPathway" id="UPA00344"/>
<dbReference type="PROSITE" id="PS01305">
    <property type="entry name" value="MOAA_NIFB_PQQE"/>
    <property type="match status" value="1"/>
</dbReference>
<dbReference type="InterPro" id="IPR013483">
    <property type="entry name" value="MoaA"/>
</dbReference>
<keyword evidence="8" id="KW-0411">Iron-sulfur</keyword>
<dbReference type="Pfam" id="PF06463">
    <property type="entry name" value="Mob_synth_C"/>
    <property type="match status" value="1"/>
</dbReference>
<evidence type="ECO:0000256" key="12">
    <source>
        <dbReference type="ARBA" id="ARBA00048697"/>
    </source>
</evidence>
<dbReference type="Pfam" id="PF04055">
    <property type="entry name" value="Radical_SAM"/>
    <property type="match status" value="1"/>
</dbReference>
<evidence type="ECO:0000256" key="4">
    <source>
        <dbReference type="ARBA" id="ARBA00022691"/>
    </source>
</evidence>
<dbReference type="GO" id="GO:0061799">
    <property type="term" value="F:cyclic pyranopterin monophosphate synthase activity"/>
    <property type="evidence" value="ECO:0007669"/>
    <property type="project" value="TreeGrafter"/>
</dbReference>
<dbReference type="InterPro" id="IPR000385">
    <property type="entry name" value="MoaA_NifB_PqqE_Fe-S-bd_CS"/>
</dbReference>
<dbReference type="SMART" id="SM00729">
    <property type="entry name" value="Elp3"/>
    <property type="match status" value="1"/>
</dbReference>
<dbReference type="SFLD" id="SFLDS00029">
    <property type="entry name" value="Radical_SAM"/>
    <property type="match status" value="1"/>
</dbReference>
<evidence type="ECO:0000256" key="9">
    <source>
        <dbReference type="ARBA" id="ARBA00023134"/>
    </source>
</evidence>
<dbReference type="EC" id="4.1.99.22" evidence="2"/>
<keyword evidence="10" id="KW-0501">Molybdenum cofactor biosynthesis</keyword>
<dbReference type="Proteomes" id="UP000238949">
    <property type="component" value="Unassembled WGS sequence"/>
</dbReference>
<dbReference type="SFLD" id="SFLDG01067">
    <property type="entry name" value="SPASM/twitch_domain_containing"/>
    <property type="match status" value="1"/>
</dbReference>
<evidence type="ECO:0000313" key="15">
    <source>
        <dbReference type="Proteomes" id="UP000238949"/>
    </source>
</evidence>
<dbReference type="AlphaFoldDB" id="A0A2S9V5D6"/>
<evidence type="ECO:0000256" key="8">
    <source>
        <dbReference type="ARBA" id="ARBA00023014"/>
    </source>
</evidence>
<protein>
    <recommendedName>
        <fullName evidence="2">GTP 3',8-cyclase</fullName>
        <ecNumber evidence="2">4.1.99.22</ecNumber>
    </recommendedName>
</protein>
<dbReference type="NCBIfam" id="TIGR02666">
    <property type="entry name" value="moaA"/>
    <property type="match status" value="1"/>
</dbReference>
<evidence type="ECO:0000256" key="1">
    <source>
        <dbReference type="ARBA" id="ARBA00001966"/>
    </source>
</evidence>
<evidence type="ECO:0000256" key="2">
    <source>
        <dbReference type="ARBA" id="ARBA00012167"/>
    </source>
</evidence>
<keyword evidence="7" id="KW-0408">Iron</keyword>
<evidence type="ECO:0000256" key="10">
    <source>
        <dbReference type="ARBA" id="ARBA00023150"/>
    </source>
</evidence>
<dbReference type="GO" id="GO:0005525">
    <property type="term" value="F:GTP binding"/>
    <property type="evidence" value="ECO:0007669"/>
    <property type="project" value="UniProtKB-KW"/>
</dbReference>
<keyword evidence="15" id="KW-1185">Reference proteome</keyword>
<dbReference type="InterPro" id="IPR013785">
    <property type="entry name" value="Aldolase_TIM"/>
</dbReference>
<keyword evidence="5" id="KW-0479">Metal-binding</keyword>
<dbReference type="GO" id="GO:0051539">
    <property type="term" value="F:4 iron, 4 sulfur cluster binding"/>
    <property type="evidence" value="ECO:0007669"/>
    <property type="project" value="UniProtKB-KW"/>
</dbReference>
<evidence type="ECO:0000256" key="11">
    <source>
        <dbReference type="ARBA" id="ARBA00023239"/>
    </source>
</evidence>
<dbReference type="PANTHER" id="PTHR22960">
    <property type="entry name" value="MOLYBDOPTERIN COFACTOR SYNTHESIS PROTEIN A"/>
    <property type="match status" value="1"/>
</dbReference>
<dbReference type="InterPro" id="IPR006638">
    <property type="entry name" value="Elp3/MiaA/NifB-like_rSAM"/>
</dbReference>
<dbReference type="GO" id="GO:0006777">
    <property type="term" value="P:Mo-molybdopterin cofactor biosynthetic process"/>
    <property type="evidence" value="ECO:0007669"/>
    <property type="project" value="UniProtKB-KW"/>
</dbReference>
<gene>
    <name evidence="14" type="ORF">C6Y40_20720</name>
</gene>
<dbReference type="GO" id="GO:0061798">
    <property type="term" value="F:GTP 3',8'-cyclase activity"/>
    <property type="evidence" value="ECO:0007669"/>
    <property type="project" value="UniProtKB-EC"/>
</dbReference>
<accession>A0A2S9V5D6</accession>
<dbReference type="InterPro" id="IPR040064">
    <property type="entry name" value="MoaA-like"/>
</dbReference>
<comment type="catalytic activity">
    <reaction evidence="12">
        <text>GTP + AH2 + S-adenosyl-L-methionine = (8S)-3',8-cyclo-7,8-dihydroguanosine 5'-triphosphate + 5'-deoxyadenosine + L-methionine + A + H(+)</text>
        <dbReference type="Rhea" id="RHEA:49576"/>
        <dbReference type="ChEBI" id="CHEBI:13193"/>
        <dbReference type="ChEBI" id="CHEBI:15378"/>
        <dbReference type="ChEBI" id="CHEBI:17319"/>
        <dbReference type="ChEBI" id="CHEBI:17499"/>
        <dbReference type="ChEBI" id="CHEBI:37565"/>
        <dbReference type="ChEBI" id="CHEBI:57844"/>
        <dbReference type="ChEBI" id="CHEBI:59789"/>
        <dbReference type="ChEBI" id="CHEBI:131766"/>
        <dbReference type="EC" id="4.1.99.22"/>
    </reaction>
</comment>
<dbReference type="EMBL" id="PVNP01000202">
    <property type="protein sequence ID" value="PRO71658.1"/>
    <property type="molecule type" value="Genomic_DNA"/>
</dbReference>
<dbReference type="SFLD" id="SFLDG01383">
    <property type="entry name" value="cyclic_pyranopterin_phosphate"/>
    <property type="match status" value="1"/>
</dbReference>
<proteinExistence type="predicted"/>
<dbReference type="InterPro" id="IPR010505">
    <property type="entry name" value="MoaA_twitch"/>
</dbReference>
<keyword evidence="4" id="KW-0949">S-adenosyl-L-methionine</keyword>
<keyword evidence="11" id="KW-0456">Lyase</keyword>
<dbReference type="Gene3D" id="3.20.20.70">
    <property type="entry name" value="Aldolase class I"/>
    <property type="match status" value="1"/>
</dbReference>
<evidence type="ECO:0000313" key="14">
    <source>
        <dbReference type="EMBL" id="PRO71658.1"/>
    </source>
</evidence>
<evidence type="ECO:0000259" key="13">
    <source>
        <dbReference type="PROSITE" id="PS51918"/>
    </source>
</evidence>
<evidence type="ECO:0000256" key="3">
    <source>
        <dbReference type="ARBA" id="ARBA00022485"/>
    </source>
</evidence>
<evidence type="ECO:0000256" key="5">
    <source>
        <dbReference type="ARBA" id="ARBA00022723"/>
    </source>
</evidence>
<dbReference type="InterPro" id="IPR058240">
    <property type="entry name" value="rSAM_sf"/>
</dbReference>
<evidence type="ECO:0000256" key="7">
    <source>
        <dbReference type="ARBA" id="ARBA00023004"/>
    </source>
</evidence>
<evidence type="ECO:0000256" key="6">
    <source>
        <dbReference type="ARBA" id="ARBA00022741"/>
    </source>
</evidence>
<dbReference type="SFLD" id="SFLDG01386">
    <property type="entry name" value="main_SPASM_domain-containing"/>
    <property type="match status" value="1"/>
</dbReference>
<dbReference type="SUPFAM" id="SSF102114">
    <property type="entry name" value="Radical SAM enzymes"/>
    <property type="match status" value="1"/>
</dbReference>
<keyword evidence="9" id="KW-0342">GTP-binding</keyword>
<dbReference type="InterPro" id="IPR007197">
    <property type="entry name" value="rSAM"/>
</dbReference>
<dbReference type="PROSITE" id="PS51918">
    <property type="entry name" value="RADICAL_SAM"/>
    <property type="match status" value="1"/>
</dbReference>
<dbReference type="CDD" id="cd21117">
    <property type="entry name" value="Twitch_MoaA"/>
    <property type="match status" value="1"/>
</dbReference>
<keyword evidence="3" id="KW-0004">4Fe-4S</keyword>